<reference evidence="1" key="1">
    <citation type="submission" date="2021-05" db="EMBL/GenBank/DDBJ databases">
        <authorList>
            <person name="Alioto T."/>
            <person name="Alioto T."/>
            <person name="Gomez Garrido J."/>
        </authorList>
    </citation>
    <scope>NUCLEOTIDE SEQUENCE</scope>
</reference>
<dbReference type="AlphaFoldDB" id="A0A8D8EY53"/>
<dbReference type="InterPro" id="IPR011604">
    <property type="entry name" value="PDDEXK-like_dom_sf"/>
</dbReference>
<organism evidence="1">
    <name type="scientific">Culex pipiens</name>
    <name type="common">House mosquito</name>
    <dbReference type="NCBI Taxonomy" id="7175"/>
    <lineage>
        <taxon>Eukaryota</taxon>
        <taxon>Metazoa</taxon>
        <taxon>Ecdysozoa</taxon>
        <taxon>Arthropoda</taxon>
        <taxon>Hexapoda</taxon>
        <taxon>Insecta</taxon>
        <taxon>Pterygota</taxon>
        <taxon>Neoptera</taxon>
        <taxon>Endopterygota</taxon>
        <taxon>Diptera</taxon>
        <taxon>Nematocera</taxon>
        <taxon>Culicoidea</taxon>
        <taxon>Culicidae</taxon>
        <taxon>Culicinae</taxon>
        <taxon>Culicini</taxon>
        <taxon>Culex</taxon>
        <taxon>Culex</taxon>
    </lineage>
</organism>
<accession>A0A8D8EY53</accession>
<evidence type="ECO:0000313" key="1">
    <source>
        <dbReference type="EMBL" id="CAG6450463.1"/>
    </source>
</evidence>
<sequence>MNDKSLKKKAADLISKKHNFLTLRSTLSLQASVQELLGAEPSKAVICSCHPFICCVPDGINEADEYIIIVKKCKRKPFTSIREAAEKTGLSGQVSVTDNIIAPKKCVYDEAITALHVCKAKMAKVLFVDPTEMEDVIILEILEDEVHFIENVATIVQRFHNYQLEEVVKRKMIIYPRPA</sequence>
<proteinExistence type="predicted"/>
<dbReference type="Gene3D" id="3.90.320.10">
    <property type="match status" value="1"/>
</dbReference>
<name>A0A8D8EY53_CULPI</name>
<dbReference type="EMBL" id="HBUE01016075">
    <property type="protein sequence ID" value="CAG6450463.1"/>
    <property type="molecule type" value="Transcribed_RNA"/>
</dbReference>
<protein>
    <submittedName>
        <fullName evidence="1">(northern house mosquito) hypothetical protein</fullName>
    </submittedName>
</protein>